<dbReference type="PANTHER" id="PTHR35889">
    <property type="entry name" value="CYCLOINULO-OLIGOSACCHARIDE FRUCTANOTRANSFERASE-RELATED"/>
    <property type="match status" value="1"/>
</dbReference>
<dbReference type="PROSITE" id="PS51007">
    <property type="entry name" value="CYTC"/>
    <property type="match status" value="1"/>
</dbReference>
<evidence type="ECO:0000256" key="3">
    <source>
        <dbReference type="ARBA" id="ARBA00023004"/>
    </source>
</evidence>
<evidence type="ECO:0000313" key="9">
    <source>
        <dbReference type="Proteomes" id="UP000520814"/>
    </source>
</evidence>
<evidence type="ECO:0000256" key="1">
    <source>
        <dbReference type="ARBA" id="ARBA00022617"/>
    </source>
</evidence>
<dbReference type="GO" id="GO:0046872">
    <property type="term" value="F:metal ion binding"/>
    <property type="evidence" value="ECO:0007669"/>
    <property type="project" value="UniProtKB-KW"/>
</dbReference>
<keyword evidence="9" id="KW-1185">Reference proteome</keyword>
<reference evidence="8 9" key="1">
    <citation type="submission" date="2020-08" db="EMBL/GenBank/DDBJ databases">
        <title>Genomic Encyclopedia of Type Strains, Phase IV (KMG-IV): sequencing the most valuable type-strain genomes for metagenomic binning, comparative biology and taxonomic classification.</title>
        <authorList>
            <person name="Goeker M."/>
        </authorList>
    </citation>
    <scope>NUCLEOTIDE SEQUENCE [LARGE SCALE GENOMIC DNA]</scope>
    <source>
        <strain evidence="8 9">DSM 23562</strain>
    </source>
</reference>
<sequence length="842" mass="92882">MVRHFLCGVLLALGTVAHAQPPSQPTAAAILKARCLSCHGPEQAAAGVRFDKPLTAALAKKVLTAVAYDSTIKMPPSGKLAPNELAPLTAWARTTQPEKPHWAFSPLTPAPRGDNKELPNRISPPPGGGWGAGFVDHYLLAKLQAKGLHFSPEADRRTLIRRLSFDLTGLPPTPAEIAAFVSDKRPDAYEKLVDRLLASPGYGERWGRKWLDLVHYGDTHGYDKDKRRDNAWPYRDWVIGALNKDLPYSQFVQQQVAGDVLTPSDPSGIVATGFLVAGPWDFVGQAELREGTVDKEKTRALDRDDIVTNVMATFNSVTVHCARCHDHKFDPIPQKDYYRLQAVFSGIERGDRTYAEGEQPTPGSPSNGYHSAIEKTAEVEKWVQLSLPKPQPLDTLRLLPARPTDFADTPGFGFPVRFKIEVDGVVVDDQTTADFPNPGNAPYEIKLAGKVGRVVRITATKLWPRTGDFVFALAEVQLLSGGKNLGRTATVSARDSIQAGRWSTAFLNDGFDSRSGFGKLTYAALPHAPRTISLLNRGEVESPKEAVGPGALFGTVFPDTPDEGARRAALARWLTSKDNALTWRSIVNRVWQGHFGRGIVETLSDFGRNGAEPTHPELLDALALWFRDNGQSLKKLHRLIVTSRAYKQSVATNPKAELLDTDNHLLWRQNRRRLEAEEVRDSVLAVSGALDRRAGGPGFALFAFKDDHSPIYDHTDLAHITDPATFRRTVYRFTVRSVPNPLLDCLDCADPSINTPVRNTTLTALQSLALLNDPFLIDQSERFAKRLATLPKNQQVTEAFRLALGRSPRPTEHAQTLAFVQKNGLENLCRLLFNTSEFVFVD</sequence>
<dbReference type="InterPro" id="IPR022655">
    <property type="entry name" value="DUF1553"/>
</dbReference>
<evidence type="ECO:0000256" key="2">
    <source>
        <dbReference type="ARBA" id="ARBA00022723"/>
    </source>
</evidence>
<comment type="caution">
    <text evidence="8">The sequence shown here is derived from an EMBL/GenBank/DDBJ whole genome shotgun (WGS) entry which is preliminary data.</text>
</comment>
<keyword evidence="1 4" id="KW-0349">Heme</keyword>
<dbReference type="Proteomes" id="UP000520814">
    <property type="component" value="Unassembled WGS sequence"/>
</dbReference>
<evidence type="ECO:0000259" key="7">
    <source>
        <dbReference type="PROSITE" id="PS51007"/>
    </source>
</evidence>
<dbReference type="InterPro" id="IPR036909">
    <property type="entry name" value="Cyt_c-like_dom_sf"/>
</dbReference>
<dbReference type="PANTHER" id="PTHR35889:SF3">
    <property type="entry name" value="F-BOX DOMAIN-CONTAINING PROTEIN"/>
    <property type="match status" value="1"/>
</dbReference>
<dbReference type="GO" id="GO:0009055">
    <property type="term" value="F:electron transfer activity"/>
    <property type="evidence" value="ECO:0007669"/>
    <property type="project" value="InterPro"/>
</dbReference>
<evidence type="ECO:0000313" key="8">
    <source>
        <dbReference type="EMBL" id="MBB6049827.1"/>
    </source>
</evidence>
<keyword evidence="3 4" id="KW-0408">Iron</keyword>
<dbReference type="InterPro" id="IPR011444">
    <property type="entry name" value="DUF1549"/>
</dbReference>
<protein>
    <submittedName>
        <fullName evidence="8">Cytochrome c553</fullName>
    </submittedName>
</protein>
<name>A0A7W9SND9_ARMRO</name>
<dbReference type="Pfam" id="PF07583">
    <property type="entry name" value="PSCyt2"/>
    <property type="match status" value="1"/>
</dbReference>
<dbReference type="AlphaFoldDB" id="A0A7W9SND9"/>
<dbReference type="Gene3D" id="2.60.120.260">
    <property type="entry name" value="Galactose-binding domain-like"/>
    <property type="match status" value="1"/>
</dbReference>
<feature type="signal peptide" evidence="6">
    <location>
        <begin position="1"/>
        <end position="19"/>
    </location>
</feature>
<dbReference type="SUPFAM" id="SSF46626">
    <property type="entry name" value="Cytochrome c"/>
    <property type="match status" value="1"/>
</dbReference>
<feature type="domain" description="Cytochrome c" evidence="7">
    <location>
        <begin position="22"/>
        <end position="96"/>
    </location>
</feature>
<feature type="region of interest" description="Disordered" evidence="5">
    <location>
        <begin position="100"/>
        <end position="126"/>
    </location>
</feature>
<proteinExistence type="predicted"/>
<evidence type="ECO:0000256" key="4">
    <source>
        <dbReference type="PROSITE-ProRule" id="PRU00433"/>
    </source>
</evidence>
<accession>A0A7W9SND9</accession>
<dbReference type="Pfam" id="PF07587">
    <property type="entry name" value="PSD1"/>
    <property type="match status" value="1"/>
</dbReference>
<feature type="chain" id="PRO_5031032980" evidence="6">
    <location>
        <begin position="20"/>
        <end position="842"/>
    </location>
</feature>
<gene>
    <name evidence="8" type="ORF">HNQ39_001618</name>
</gene>
<organism evidence="8 9">
    <name type="scientific">Armatimonas rosea</name>
    <dbReference type="NCBI Taxonomy" id="685828"/>
    <lineage>
        <taxon>Bacteria</taxon>
        <taxon>Bacillati</taxon>
        <taxon>Armatimonadota</taxon>
        <taxon>Armatimonadia</taxon>
        <taxon>Armatimonadales</taxon>
        <taxon>Armatimonadaceae</taxon>
        <taxon>Armatimonas</taxon>
    </lineage>
</organism>
<keyword evidence="2 4" id="KW-0479">Metal-binding</keyword>
<keyword evidence="6" id="KW-0732">Signal</keyword>
<dbReference type="GO" id="GO:0020037">
    <property type="term" value="F:heme binding"/>
    <property type="evidence" value="ECO:0007669"/>
    <property type="project" value="InterPro"/>
</dbReference>
<evidence type="ECO:0000256" key="5">
    <source>
        <dbReference type="SAM" id="MobiDB-lite"/>
    </source>
</evidence>
<dbReference type="InterPro" id="IPR009056">
    <property type="entry name" value="Cyt_c-like_dom"/>
</dbReference>
<dbReference type="EMBL" id="JACHGW010000002">
    <property type="protein sequence ID" value="MBB6049827.1"/>
    <property type="molecule type" value="Genomic_DNA"/>
</dbReference>
<evidence type="ECO:0000256" key="6">
    <source>
        <dbReference type="SAM" id="SignalP"/>
    </source>
</evidence>